<dbReference type="EMBL" id="JANPWZ010001030">
    <property type="protein sequence ID" value="KAJ3569479.1"/>
    <property type="molecule type" value="Genomic_DNA"/>
</dbReference>
<comment type="caution">
    <text evidence="1">The sequence shown here is derived from an EMBL/GenBank/DDBJ whole genome shotgun (WGS) entry which is preliminary data.</text>
</comment>
<proteinExistence type="predicted"/>
<organism evidence="1 2">
    <name type="scientific">Xylaria arbuscula</name>
    <dbReference type="NCBI Taxonomy" id="114810"/>
    <lineage>
        <taxon>Eukaryota</taxon>
        <taxon>Fungi</taxon>
        <taxon>Dikarya</taxon>
        <taxon>Ascomycota</taxon>
        <taxon>Pezizomycotina</taxon>
        <taxon>Sordariomycetes</taxon>
        <taxon>Xylariomycetidae</taxon>
        <taxon>Xylariales</taxon>
        <taxon>Xylariaceae</taxon>
        <taxon>Xylaria</taxon>
    </lineage>
</organism>
<evidence type="ECO:0000313" key="1">
    <source>
        <dbReference type="EMBL" id="KAJ3569479.1"/>
    </source>
</evidence>
<protein>
    <submittedName>
        <fullName evidence="1">Uncharacterized protein</fullName>
    </submittedName>
</protein>
<gene>
    <name evidence="1" type="ORF">NPX13_g6070</name>
</gene>
<dbReference type="Proteomes" id="UP001148614">
    <property type="component" value="Unassembled WGS sequence"/>
</dbReference>
<accession>A0A9W8NDK6</accession>
<keyword evidence="2" id="KW-1185">Reference proteome</keyword>
<evidence type="ECO:0000313" key="2">
    <source>
        <dbReference type="Proteomes" id="UP001148614"/>
    </source>
</evidence>
<dbReference type="AlphaFoldDB" id="A0A9W8NDK6"/>
<sequence>MLAYEGSLCTCMFELRLVIFADAAGDDCIYIMGTYVSRTENLRACIDGERAANSAIANTGLLNLAGKVRNFAAGDAGIGLSTDSNAAPFVSDESCAVCEKTPD</sequence>
<name>A0A9W8NDK6_9PEZI</name>
<reference evidence="1" key="1">
    <citation type="submission" date="2022-07" db="EMBL/GenBank/DDBJ databases">
        <title>Genome Sequence of Xylaria arbuscula.</title>
        <authorList>
            <person name="Buettner E."/>
        </authorList>
    </citation>
    <scope>NUCLEOTIDE SEQUENCE</scope>
    <source>
        <strain evidence="1">VT107</strain>
    </source>
</reference>